<keyword evidence="3" id="KW-0808">Transferase</keyword>
<dbReference type="PANTHER" id="PTHR30481">
    <property type="entry name" value="DNA ADENINE METHYLASE"/>
    <property type="match status" value="1"/>
</dbReference>
<dbReference type="GO" id="GO:1904047">
    <property type="term" value="F:S-adenosyl-L-methionine binding"/>
    <property type="evidence" value="ECO:0007669"/>
    <property type="project" value="TreeGrafter"/>
</dbReference>
<dbReference type="EMBL" id="LCIZ01000010">
    <property type="protein sequence ID" value="KKT67375.1"/>
    <property type="molecule type" value="Genomic_DNA"/>
</dbReference>
<reference evidence="6 7" key="1">
    <citation type="journal article" date="2015" name="Nature">
        <title>rRNA introns, odd ribosomes, and small enigmatic genomes across a large radiation of phyla.</title>
        <authorList>
            <person name="Brown C.T."/>
            <person name="Hug L.A."/>
            <person name="Thomas B.C."/>
            <person name="Sharon I."/>
            <person name="Castelle C.J."/>
            <person name="Singh A."/>
            <person name="Wilkins M.J."/>
            <person name="Williams K.H."/>
            <person name="Banfield J.F."/>
        </authorList>
    </citation>
    <scope>NUCLEOTIDE SEQUENCE [LARGE SCALE GENOMIC DNA]</scope>
</reference>
<protein>
    <recommendedName>
        <fullName evidence="1">site-specific DNA-methyltransferase (adenine-specific)</fullName>
        <ecNumber evidence="1">2.1.1.72</ecNumber>
    </recommendedName>
</protein>
<dbReference type="PRINTS" id="PR00505">
    <property type="entry name" value="D12N6MTFRASE"/>
</dbReference>
<dbReference type="Proteomes" id="UP000033901">
    <property type="component" value="Unassembled WGS sequence"/>
</dbReference>
<keyword evidence="4" id="KW-0949">S-adenosyl-L-methionine</keyword>
<evidence type="ECO:0000313" key="6">
    <source>
        <dbReference type="EMBL" id="KKT67375.1"/>
    </source>
</evidence>
<dbReference type="GO" id="GO:0043565">
    <property type="term" value="F:sequence-specific DNA binding"/>
    <property type="evidence" value="ECO:0007669"/>
    <property type="project" value="TreeGrafter"/>
</dbReference>
<dbReference type="AlphaFoldDB" id="A0A0G1J7V6"/>
<organism evidence="6 7">
    <name type="scientific">Candidatus Curtissbacteria bacterium GW2011_GWC1_44_33</name>
    <dbReference type="NCBI Taxonomy" id="1618413"/>
    <lineage>
        <taxon>Bacteria</taxon>
        <taxon>Candidatus Curtissiibacteriota</taxon>
    </lineage>
</organism>
<dbReference type="EC" id="2.1.1.72" evidence="1"/>
<dbReference type="GO" id="GO:0032259">
    <property type="term" value="P:methylation"/>
    <property type="evidence" value="ECO:0007669"/>
    <property type="project" value="UniProtKB-KW"/>
</dbReference>
<dbReference type="GO" id="GO:0009307">
    <property type="term" value="P:DNA restriction-modification system"/>
    <property type="evidence" value="ECO:0007669"/>
    <property type="project" value="InterPro"/>
</dbReference>
<comment type="caution">
    <text evidence="6">The sequence shown here is derived from an EMBL/GenBank/DDBJ whole genome shotgun (WGS) entry which is preliminary data.</text>
</comment>
<evidence type="ECO:0000256" key="3">
    <source>
        <dbReference type="ARBA" id="ARBA00022679"/>
    </source>
</evidence>
<evidence type="ECO:0000256" key="1">
    <source>
        <dbReference type="ARBA" id="ARBA00011900"/>
    </source>
</evidence>
<comment type="catalytic activity">
    <reaction evidence="5">
        <text>a 2'-deoxyadenosine in DNA + S-adenosyl-L-methionine = an N(6)-methyl-2'-deoxyadenosine in DNA + S-adenosyl-L-homocysteine + H(+)</text>
        <dbReference type="Rhea" id="RHEA:15197"/>
        <dbReference type="Rhea" id="RHEA-COMP:12418"/>
        <dbReference type="Rhea" id="RHEA-COMP:12419"/>
        <dbReference type="ChEBI" id="CHEBI:15378"/>
        <dbReference type="ChEBI" id="CHEBI:57856"/>
        <dbReference type="ChEBI" id="CHEBI:59789"/>
        <dbReference type="ChEBI" id="CHEBI:90615"/>
        <dbReference type="ChEBI" id="CHEBI:90616"/>
        <dbReference type="EC" id="2.1.1.72"/>
    </reaction>
</comment>
<dbReference type="PANTHER" id="PTHR30481:SF3">
    <property type="entry name" value="DNA ADENINE METHYLASE"/>
    <property type="match status" value="1"/>
</dbReference>
<gene>
    <name evidence="6" type="ORF">UW61_C0010G0004</name>
</gene>
<dbReference type="Pfam" id="PF02086">
    <property type="entry name" value="MethyltransfD12"/>
    <property type="match status" value="2"/>
</dbReference>
<dbReference type="InterPro" id="IPR012327">
    <property type="entry name" value="MeTrfase_D12"/>
</dbReference>
<keyword evidence="2 6" id="KW-0489">Methyltransferase</keyword>
<dbReference type="InterPro" id="IPR029063">
    <property type="entry name" value="SAM-dependent_MTases_sf"/>
</dbReference>
<dbReference type="GO" id="GO:0006298">
    <property type="term" value="P:mismatch repair"/>
    <property type="evidence" value="ECO:0007669"/>
    <property type="project" value="TreeGrafter"/>
</dbReference>
<evidence type="ECO:0000256" key="4">
    <source>
        <dbReference type="ARBA" id="ARBA00022691"/>
    </source>
</evidence>
<dbReference type="SUPFAM" id="SSF53335">
    <property type="entry name" value="S-adenosyl-L-methionine-dependent methyltransferases"/>
    <property type="match status" value="1"/>
</dbReference>
<name>A0A0G1J7V6_9BACT</name>
<dbReference type="Gene3D" id="3.40.50.150">
    <property type="entry name" value="Vaccinia Virus protein VP39"/>
    <property type="match status" value="2"/>
</dbReference>
<accession>A0A0G1J7V6</accession>
<dbReference type="PROSITE" id="PS00092">
    <property type="entry name" value="N6_MTASE"/>
    <property type="match status" value="1"/>
</dbReference>
<proteinExistence type="predicted"/>
<evidence type="ECO:0000256" key="5">
    <source>
        <dbReference type="ARBA" id="ARBA00047942"/>
    </source>
</evidence>
<sequence length="380" mass="45289">MKPLIKWPGGKSREYKKIENIIPKNIGTYIEPFFGGGGIFFNLEPRKSIINDINDNLMTFYRFLKEENNKFRRCLEQIANDWDNLSIIAKTVFDDTKQYKSNISEFKIKHEIEKLSSNPTIPKLINGQEKYWQLLFEGLLDKLHRIVDLEIKNGVFSNKDFYDQIVAVTKGAYYYYLRDRFIPENKEEETAQFFFIREYCFGSMFRFNSEGKFNIPYGGASYNDKSFHSKINNAFSYPVMNILKSTDIYNLDFREFFKKIDNRINKNDFCFFDPPYDSEFSEYDKQSFSKIDQKDLAVLFGKLKCRGLMIIKKTDFIFNIYKRQQETNPDINIDEYGKNYSYNVRGRNEREVTHLLILNYSPTKRKEIEKNIQLFSSEYL</sequence>
<evidence type="ECO:0000313" key="7">
    <source>
        <dbReference type="Proteomes" id="UP000033901"/>
    </source>
</evidence>
<dbReference type="InterPro" id="IPR002052">
    <property type="entry name" value="DNA_methylase_N6_adenine_CS"/>
</dbReference>
<dbReference type="GO" id="GO:0009007">
    <property type="term" value="F:site-specific DNA-methyltransferase (adenine-specific) activity"/>
    <property type="evidence" value="ECO:0007669"/>
    <property type="project" value="UniProtKB-EC"/>
</dbReference>
<evidence type="ECO:0000256" key="2">
    <source>
        <dbReference type="ARBA" id="ARBA00022603"/>
    </source>
</evidence>